<dbReference type="AlphaFoldDB" id="A0A7K3LIY7"/>
<keyword evidence="2" id="KW-0238">DNA-binding</keyword>
<dbReference type="EMBL" id="JAADZU010000003">
    <property type="protein sequence ID" value="NDK88236.1"/>
    <property type="molecule type" value="Genomic_DNA"/>
</dbReference>
<proteinExistence type="predicted"/>
<evidence type="ECO:0000259" key="1">
    <source>
        <dbReference type="Pfam" id="PF01796"/>
    </source>
</evidence>
<gene>
    <name evidence="2" type="ORF">GYA93_01355</name>
</gene>
<comment type="caution">
    <text evidence="2">The sequence shown here is derived from an EMBL/GenBank/DDBJ whole genome shotgun (WGS) entry which is preliminary data.</text>
</comment>
<sequence>MRLVINTRTCSTRRVSISTTSADRGASSPVATVPEPETTVLTAPLTNTFGYTRSLGPVLSQFALGLRDGRIVGSRGPDGRVAVPPVEFDPTTGSLSTELVDVAATGTVTTWSWNPEPVAAQPLDTAFAWALIRLDGADTALLHVVSVDGPEQMSTGMRVHAVWRAARTGRIDDIAYFAAGDAPVAAAPNEIEHPDDEHVVITTPITTSIVHSATAEESWYLEGLRNGKLYGSRIGTGVDAGRVYFPPRQVSPSDGAVAVERVELPDTGIVTTFCIVNVPFQGQRIAPPYVAAYVLLDGSDIPFLHLILDCPADEVRMGMRVQAVWAPEEERELSMGSISHFRPTGEPDAEYETYREFL</sequence>
<dbReference type="InterPro" id="IPR002878">
    <property type="entry name" value="ChsH2_C"/>
</dbReference>
<dbReference type="Proteomes" id="UP000466307">
    <property type="component" value="Unassembled WGS sequence"/>
</dbReference>
<feature type="domain" description="ChsH2 C-terminal OB-fold" evidence="1">
    <location>
        <begin position="100"/>
        <end position="164"/>
    </location>
</feature>
<dbReference type="InterPro" id="IPR012340">
    <property type="entry name" value="NA-bd_OB-fold"/>
</dbReference>
<feature type="domain" description="ChsH2 C-terminal OB-fold" evidence="1">
    <location>
        <begin position="262"/>
        <end position="325"/>
    </location>
</feature>
<dbReference type="PANTHER" id="PTHR34075:SF5">
    <property type="entry name" value="BLR3430 PROTEIN"/>
    <property type="match status" value="1"/>
</dbReference>
<reference evidence="2 3" key="1">
    <citation type="submission" date="2020-01" db="EMBL/GenBank/DDBJ databases">
        <title>Investigation of new actinobacteria for the biodesulphurisation of diesel fuel.</title>
        <authorList>
            <person name="Athi Narayanan S.M."/>
        </authorList>
    </citation>
    <scope>NUCLEOTIDE SEQUENCE [LARGE SCALE GENOMIC DNA]</scope>
    <source>
        <strain evidence="2 3">213E</strain>
    </source>
</reference>
<keyword evidence="3" id="KW-1185">Reference proteome</keyword>
<organism evidence="2 3">
    <name type="scientific">Gordonia desulfuricans</name>
    <dbReference type="NCBI Taxonomy" id="89051"/>
    <lineage>
        <taxon>Bacteria</taxon>
        <taxon>Bacillati</taxon>
        <taxon>Actinomycetota</taxon>
        <taxon>Actinomycetes</taxon>
        <taxon>Mycobacteriales</taxon>
        <taxon>Gordoniaceae</taxon>
        <taxon>Gordonia</taxon>
    </lineage>
</organism>
<name>A0A7K3LIY7_9ACTN</name>
<accession>A0A7K3LIY7</accession>
<evidence type="ECO:0000313" key="3">
    <source>
        <dbReference type="Proteomes" id="UP000466307"/>
    </source>
</evidence>
<protein>
    <submittedName>
        <fullName evidence="2">DNA-binding protein</fullName>
    </submittedName>
</protein>
<dbReference type="Gene3D" id="6.10.30.10">
    <property type="match status" value="2"/>
</dbReference>
<evidence type="ECO:0000313" key="2">
    <source>
        <dbReference type="EMBL" id="NDK88236.1"/>
    </source>
</evidence>
<dbReference type="Pfam" id="PF01796">
    <property type="entry name" value="OB_ChsH2_C"/>
    <property type="match status" value="2"/>
</dbReference>
<dbReference type="InterPro" id="IPR052513">
    <property type="entry name" value="Thioester_dehydratase-like"/>
</dbReference>
<dbReference type="SUPFAM" id="SSF50249">
    <property type="entry name" value="Nucleic acid-binding proteins"/>
    <property type="match status" value="2"/>
</dbReference>
<dbReference type="PANTHER" id="PTHR34075">
    <property type="entry name" value="BLR3430 PROTEIN"/>
    <property type="match status" value="1"/>
</dbReference>
<dbReference type="GO" id="GO:0003677">
    <property type="term" value="F:DNA binding"/>
    <property type="evidence" value="ECO:0007669"/>
    <property type="project" value="UniProtKB-KW"/>
</dbReference>